<gene>
    <name evidence="2" type="ORF">CA13_56060</name>
</gene>
<dbReference type="InterPro" id="IPR029063">
    <property type="entry name" value="SAM-dependent_MTases_sf"/>
</dbReference>
<reference evidence="2 3" key="1">
    <citation type="submission" date="2019-02" db="EMBL/GenBank/DDBJ databases">
        <title>Deep-cultivation of Planctomycetes and their phenomic and genomic characterization uncovers novel biology.</title>
        <authorList>
            <person name="Wiegand S."/>
            <person name="Jogler M."/>
            <person name="Boedeker C."/>
            <person name="Pinto D."/>
            <person name="Vollmers J."/>
            <person name="Rivas-Marin E."/>
            <person name="Kohn T."/>
            <person name="Peeters S.H."/>
            <person name="Heuer A."/>
            <person name="Rast P."/>
            <person name="Oberbeckmann S."/>
            <person name="Bunk B."/>
            <person name="Jeske O."/>
            <person name="Meyerdierks A."/>
            <person name="Storesund J.E."/>
            <person name="Kallscheuer N."/>
            <person name="Luecker S."/>
            <person name="Lage O.M."/>
            <person name="Pohl T."/>
            <person name="Merkel B.J."/>
            <person name="Hornburger P."/>
            <person name="Mueller R.-W."/>
            <person name="Bruemmer F."/>
            <person name="Labrenz M."/>
            <person name="Spormann A.M."/>
            <person name="Op Den Camp H."/>
            <person name="Overmann J."/>
            <person name="Amann R."/>
            <person name="Jetten M.S.M."/>
            <person name="Mascher T."/>
            <person name="Medema M.H."/>
            <person name="Devos D.P."/>
            <person name="Kaster A.-K."/>
            <person name="Ovreas L."/>
            <person name="Rohde M."/>
            <person name="Galperin M.Y."/>
            <person name="Jogler C."/>
        </authorList>
    </citation>
    <scope>NUCLEOTIDE SEQUENCE [LARGE SCALE GENOMIC DNA]</scope>
    <source>
        <strain evidence="2 3">CA13</strain>
    </source>
</reference>
<dbReference type="Gene3D" id="3.40.50.150">
    <property type="entry name" value="Vaccinia Virus protein VP39"/>
    <property type="match status" value="1"/>
</dbReference>
<dbReference type="AlphaFoldDB" id="A0A5C5ZA96"/>
<sequence>MNRVRETEWIEDPNLPESERQRALNGLSRINRLTGLAEVLFHQLERYARDIPDRPLRVLDLASGNGELPISWAAKANRAGLNLCITASDKSENAIDQQQRLAQNANVTIQSVRLDCRKGDLPVGFDVVVCTLLMHQLDEPQAFRLLQSMAQSSNRSVMVCDIERTRWNLAVLKTASHLLSRSPVLRHDSVTTVNASFTREEFRRLAESALARPVKIRSVMPCRFLMTADEMVEPIASPAFA</sequence>
<feature type="domain" description="Methyltransferase" evidence="1">
    <location>
        <begin position="58"/>
        <end position="151"/>
    </location>
</feature>
<protein>
    <recommendedName>
        <fullName evidence="1">Methyltransferase domain-containing protein</fullName>
    </recommendedName>
</protein>
<accession>A0A5C5ZA96</accession>
<dbReference type="OrthoDB" id="264315at2"/>
<evidence type="ECO:0000259" key="1">
    <source>
        <dbReference type="Pfam" id="PF13649"/>
    </source>
</evidence>
<evidence type="ECO:0000313" key="3">
    <source>
        <dbReference type="Proteomes" id="UP000315010"/>
    </source>
</evidence>
<keyword evidence="3" id="KW-1185">Reference proteome</keyword>
<evidence type="ECO:0000313" key="2">
    <source>
        <dbReference type="EMBL" id="TWT84130.1"/>
    </source>
</evidence>
<dbReference type="Proteomes" id="UP000315010">
    <property type="component" value="Unassembled WGS sequence"/>
</dbReference>
<organism evidence="2 3">
    <name type="scientific">Novipirellula herctigrandis</name>
    <dbReference type="NCBI Taxonomy" id="2527986"/>
    <lineage>
        <taxon>Bacteria</taxon>
        <taxon>Pseudomonadati</taxon>
        <taxon>Planctomycetota</taxon>
        <taxon>Planctomycetia</taxon>
        <taxon>Pirellulales</taxon>
        <taxon>Pirellulaceae</taxon>
        <taxon>Novipirellula</taxon>
    </lineage>
</organism>
<dbReference type="EMBL" id="SJPJ01000001">
    <property type="protein sequence ID" value="TWT84130.1"/>
    <property type="molecule type" value="Genomic_DNA"/>
</dbReference>
<dbReference type="RefSeq" id="WP_146401689.1">
    <property type="nucleotide sequence ID" value="NZ_SJPJ01000001.1"/>
</dbReference>
<dbReference type="Pfam" id="PF13649">
    <property type="entry name" value="Methyltransf_25"/>
    <property type="match status" value="1"/>
</dbReference>
<proteinExistence type="predicted"/>
<dbReference type="InterPro" id="IPR041698">
    <property type="entry name" value="Methyltransf_25"/>
</dbReference>
<dbReference type="CDD" id="cd02440">
    <property type="entry name" value="AdoMet_MTases"/>
    <property type="match status" value="1"/>
</dbReference>
<dbReference type="SUPFAM" id="SSF53335">
    <property type="entry name" value="S-adenosyl-L-methionine-dependent methyltransferases"/>
    <property type="match status" value="1"/>
</dbReference>
<name>A0A5C5ZA96_9BACT</name>
<comment type="caution">
    <text evidence="2">The sequence shown here is derived from an EMBL/GenBank/DDBJ whole genome shotgun (WGS) entry which is preliminary data.</text>
</comment>